<keyword evidence="3" id="KW-0859">Xylose metabolism</keyword>
<reference evidence="4" key="2">
    <citation type="submission" date="2020-09" db="EMBL/GenBank/DDBJ databases">
        <authorList>
            <person name="Sun Q."/>
            <person name="Zhou Y."/>
        </authorList>
    </citation>
    <scope>NUCLEOTIDE SEQUENCE</scope>
    <source>
        <strain evidence="4">CGMCC 1.12360</strain>
    </source>
</reference>
<dbReference type="RefSeq" id="WP_188393068.1">
    <property type="nucleotide sequence ID" value="NZ_BMEV01000069.1"/>
</dbReference>
<evidence type="ECO:0000256" key="3">
    <source>
        <dbReference type="ARBA" id="ARBA00022629"/>
    </source>
</evidence>
<dbReference type="InterPro" id="IPR036388">
    <property type="entry name" value="WH-like_DNA-bd_sf"/>
</dbReference>
<reference evidence="4" key="1">
    <citation type="journal article" date="2014" name="Int. J. Syst. Evol. Microbiol.">
        <title>Complete genome sequence of Corynebacterium casei LMG S-19264T (=DSM 44701T), isolated from a smear-ripened cheese.</title>
        <authorList>
            <consortium name="US DOE Joint Genome Institute (JGI-PGF)"/>
            <person name="Walter F."/>
            <person name="Albersmeier A."/>
            <person name="Kalinowski J."/>
            <person name="Ruckert C."/>
        </authorList>
    </citation>
    <scope>NUCLEOTIDE SEQUENCE</scope>
    <source>
        <strain evidence="4">CGMCC 1.12360</strain>
    </source>
</reference>
<comment type="similarity">
    <text evidence="2">Belongs to the ROK (NagC/XylR) family.</text>
</comment>
<evidence type="ECO:0000256" key="2">
    <source>
        <dbReference type="ARBA" id="ARBA00006479"/>
    </source>
</evidence>
<dbReference type="GO" id="GO:0042732">
    <property type="term" value="P:D-xylose metabolic process"/>
    <property type="evidence" value="ECO:0007669"/>
    <property type="project" value="UniProtKB-KW"/>
</dbReference>
<dbReference type="SUPFAM" id="SSF46785">
    <property type="entry name" value="Winged helix' DNA-binding domain"/>
    <property type="match status" value="1"/>
</dbReference>
<dbReference type="Proteomes" id="UP000602050">
    <property type="component" value="Unassembled WGS sequence"/>
</dbReference>
<dbReference type="Pfam" id="PF00480">
    <property type="entry name" value="ROK"/>
    <property type="match status" value="1"/>
</dbReference>
<evidence type="ECO:0000256" key="1">
    <source>
        <dbReference type="ARBA" id="ARBA00002486"/>
    </source>
</evidence>
<dbReference type="InterPro" id="IPR043129">
    <property type="entry name" value="ATPase_NBD"/>
</dbReference>
<dbReference type="InterPro" id="IPR036390">
    <property type="entry name" value="WH_DNA-bd_sf"/>
</dbReference>
<evidence type="ECO:0000313" key="4">
    <source>
        <dbReference type="EMBL" id="GFZ86726.1"/>
    </source>
</evidence>
<dbReference type="Gene3D" id="1.10.10.10">
    <property type="entry name" value="Winged helix-like DNA-binding domain superfamily/Winged helix DNA-binding domain"/>
    <property type="match status" value="1"/>
</dbReference>
<dbReference type="PANTHER" id="PTHR18964:SF110">
    <property type="entry name" value="TRANSCRIPTIONAL REGULATOR, XYLR-RELATED"/>
    <property type="match status" value="1"/>
</dbReference>
<dbReference type="InterPro" id="IPR049874">
    <property type="entry name" value="ROK_cs"/>
</dbReference>
<dbReference type="SUPFAM" id="SSF53067">
    <property type="entry name" value="Actin-like ATPase domain"/>
    <property type="match status" value="1"/>
</dbReference>
<gene>
    <name evidence="4" type="primary">xylR</name>
    <name evidence="4" type="ORF">GCM10010978_28260</name>
</gene>
<accession>A0A8J2TSJ3</accession>
<name>A0A8J2TSJ3_9BACI</name>
<evidence type="ECO:0000313" key="5">
    <source>
        <dbReference type="Proteomes" id="UP000602050"/>
    </source>
</evidence>
<dbReference type="InterPro" id="IPR000600">
    <property type="entry name" value="ROK"/>
</dbReference>
<dbReference type="Gene3D" id="3.30.420.40">
    <property type="match status" value="2"/>
</dbReference>
<sequence length="376" mass="42215">MLKGTSILRENNKRKVLSLVRRLKQTTRKDLEKEMNVSKNTISLVVDELIQDGVIEEIGVTEPNKKGRPKILIQIKPNSFKSVGITVSKRAIDYTIINYDGQLLEENTIANDGTDAEKTIRRIMELLESIQHKYEKIIGVGIGIPGIINEEELKVPISTHLHWKNVSLQSFADFSIPVTIQNSVNMGAHSAIHDELLADDKSIFYVRVSEGVGGAFILDDVAMPGHTWNAGEIGHISVDPAANTCRCGQNGCLESLINIDEFKNELSENDIHMTEENGYFFPQEESQVIDSISSKYGSYLGKSLVAVMHLLNPKTIIIDTPYNYLPSFKEECLHTLETRCLDRVYKGTTIIFGKKRYNMSRGAALSTIINYEKHVY</sequence>
<dbReference type="PROSITE" id="PS01125">
    <property type="entry name" value="ROK"/>
    <property type="match status" value="1"/>
</dbReference>
<comment type="caution">
    <text evidence="4">The sequence shown here is derived from an EMBL/GenBank/DDBJ whole genome shotgun (WGS) entry which is preliminary data.</text>
</comment>
<keyword evidence="3" id="KW-0119">Carbohydrate metabolism</keyword>
<protein>
    <submittedName>
        <fullName evidence="4">ROK family protein</fullName>
    </submittedName>
</protein>
<dbReference type="EMBL" id="BMEV01000069">
    <property type="protein sequence ID" value="GFZ86726.1"/>
    <property type="molecule type" value="Genomic_DNA"/>
</dbReference>
<dbReference type="AlphaFoldDB" id="A0A8J2TSJ3"/>
<comment type="function">
    <text evidence="1">Transcriptional repressor of xylose-utilizing enzymes.</text>
</comment>
<proteinExistence type="inferred from homology"/>
<keyword evidence="5" id="KW-1185">Reference proteome</keyword>
<dbReference type="PANTHER" id="PTHR18964">
    <property type="entry name" value="ROK (REPRESSOR, ORF, KINASE) FAMILY"/>
    <property type="match status" value="1"/>
</dbReference>
<organism evidence="4 5">
    <name type="scientific">Compostibacillus humi</name>
    <dbReference type="NCBI Taxonomy" id="1245525"/>
    <lineage>
        <taxon>Bacteria</taxon>
        <taxon>Bacillati</taxon>
        <taxon>Bacillota</taxon>
        <taxon>Bacilli</taxon>
        <taxon>Bacillales</taxon>
        <taxon>Bacillaceae</taxon>
        <taxon>Compostibacillus</taxon>
    </lineage>
</organism>